<evidence type="ECO:0000256" key="1">
    <source>
        <dbReference type="SAM" id="SignalP"/>
    </source>
</evidence>
<evidence type="ECO:0000313" key="2">
    <source>
        <dbReference type="EMBL" id="TKC62516.1"/>
    </source>
</evidence>
<protein>
    <submittedName>
        <fullName evidence="2">Uncharacterized protein</fullName>
    </submittedName>
</protein>
<gene>
    <name evidence="2" type="ORF">FBD94_09895</name>
</gene>
<comment type="caution">
    <text evidence="2">The sequence shown here is derived from an EMBL/GenBank/DDBJ whole genome shotgun (WGS) entry which is preliminary data.</text>
</comment>
<dbReference type="EMBL" id="SWDX01000003">
    <property type="protein sequence ID" value="TKC62516.1"/>
    <property type="molecule type" value="Genomic_DNA"/>
</dbReference>
<reference evidence="2 3" key="1">
    <citation type="submission" date="2019-04" db="EMBL/GenBank/DDBJ databases">
        <title>Pedobacter sp. RP-1-16 sp. nov., isolated from Arctic soil.</title>
        <authorList>
            <person name="Dahal R.H."/>
            <person name="Kim D.-U."/>
        </authorList>
    </citation>
    <scope>NUCLEOTIDE SEQUENCE [LARGE SCALE GENOMIC DNA]</scope>
    <source>
        <strain evidence="2 3">RP-1-16</strain>
    </source>
</reference>
<dbReference type="AlphaFoldDB" id="A0A4V5PCY8"/>
<sequence>MKKIFFAAVVAIVAVGGAFASKPTKNASPRPVYDRNTCEEILYCTSQPGMPACTVLANPADYVGPDCDTPEGSYARDAGY</sequence>
<feature type="signal peptide" evidence="1">
    <location>
        <begin position="1"/>
        <end position="20"/>
    </location>
</feature>
<feature type="chain" id="PRO_5020201474" evidence="1">
    <location>
        <begin position="21"/>
        <end position="80"/>
    </location>
</feature>
<name>A0A4V5PCY8_9SPHI</name>
<accession>A0A4V5PCY8</accession>
<dbReference type="Proteomes" id="UP000309594">
    <property type="component" value="Unassembled WGS sequence"/>
</dbReference>
<keyword evidence="1" id="KW-0732">Signal</keyword>
<proteinExistence type="predicted"/>
<organism evidence="2 3">
    <name type="scientific">Pedobacter hiemivivus</name>
    <dbReference type="NCBI Taxonomy" id="2530454"/>
    <lineage>
        <taxon>Bacteria</taxon>
        <taxon>Pseudomonadati</taxon>
        <taxon>Bacteroidota</taxon>
        <taxon>Sphingobacteriia</taxon>
        <taxon>Sphingobacteriales</taxon>
        <taxon>Sphingobacteriaceae</taxon>
        <taxon>Pedobacter</taxon>
    </lineage>
</organism>
<dbReference type="RefSeq" id="WP_136880095.1">
    <property type="nucleotide sequence ID" value="NZ_SWDX01000003.1"/>
</dbReference>
<evidence type="ECO:0000313" key="3">
    <source>
        <dbReference type="Proteomes" id="UP000309594"/>
    </source>
</evidence>